<dbReference type="PANTHER" id="PTHR43677">
    <property type="entry name" value="SHORT-CHAIN DEHYDROGENASE/REDUCTASE"/>
    <property type="match status" value="1"/>
</dbReference>
<dbReference type="GO" id="GO:0016491">
    <property type="term" value="F:oxidoreductase activity"/>
    <property type="evidence" value="ECO:0007669"/>
    <property type="project" value="TreeGrafter"/>
</dbReference>
<organism evidence="2 3">
    <name type="scientific">Xylaria grammica</name>
    <dbReference type="NCBI Taxonomy" id="363999"/>
    <lineage>
        <taxon>Eukaryota</taxon>
        <taxon>Fungi</taxon>
        <taxon>Dikarya</taxon>
        <taxon>Ascomycota</taxon>
        <taxon>Pezizomycotina</taxon>
        <taxon>Sordariomycetes</taxon>
        <taxon>Xylariomycetidae</taxon>
        <taxon>Xylariales</taxon>
        <taxon>Xylariaceae</taxon>
        <taxon>Xylaria</taxon>
    </lineage>
</organism>
<dbReference type="SUPFAM" id="SSF51735">
    <property type="entry name" value="NAD(P)-binding Rossmann-fold domains"/>
    <property type="match status" value="1"/>
</dbReference>
<dbReference type="Gene3D" id="3.40.50.720">
    <property type="entry name" value="NAD(P)-binding Rossmann-like Domain"/>
    <property type="match status" value="1"/>
</dbReference>
<gene>
    <name evidence="2" type="ORF">EKO27_g7250</name>
</gene>
<feature type="domain" description="Alcohol dehydrogenase-like C-terminal" evidence="1">
    <location>
        <begin position="203"/>
        <end position="334"/>
    </location>
</feature>
<evidence type="ECO:0000313" key="3">
    <source>
        <dbReference type="Proteomes" id="UP000286045"/>
    </source>
</evidence>
<dbReference type="STRING" id="363999.A0A439D0E0"/>
<dbReference type="InterPro" id="IPR011032">
    <property type="entry name" value="GroES-like_sf"/>
</dbReference>
<dbReference type="CDD" id="cd05188">
    <property type="entry name" value="MDR"/>
    <property type="match status" value="1"/>
</dbReference>
<name>A0A439D0E0_9PEZI</name>
<dbReference type="PANTHER" id="PTHR43677:SF4">
    <property type="entry name" value="QUINONE OXIDOREDUCTASE-LIKE PROTEIN 2"/>
    <property type="match status" value="1"/>
</dbReference>
<sequence length="381" mass="41167">MSQYASYGLPPTFKGLQFASSTEPASIVELPTLLPAPGSVILRPLYSNIVSYAKEVFCNGNPRGYNYPLPLIPGTNAICRIAAVPQDTPYLKPGMLAYASGVVRHRDNTLATPLLQGILMGYTPESEALMQGEWRNGTWAEFVKVPAEDVHVLNEEVLTKHLGYKIVDLGYISTLMVAYGGLSDVGLRPGETIIVAPATGNFGSAAIFVALAIGAGKVIAMGRNKEKLDQLLQGTGDRVKAVITTGDVKADTAALQSHGSIDVYFDISPNLDSTPSHMKAGIASLRPKGRISFMGGVRGDVQIPYLAVVFKGLTLHGTFMYTRQQADELIKLVETGMLPIRDRGGFEATGKFTLEQWEEAFEHVYDQIGPRKAAYFIPNGE</sequence>
<dbReference type="GO" id="GO:0005739">
    <property type="term" value="C:mitochondrion"/>
    <property type="evidence" value="ECO:0007669"/>
    <property type="project" value="TreeGrafter"/>
</dbReference>
<dbReference type="InterPro" id="IPR036291">
    <property type="entry name" value="NAD(P)-bd_dom_sf"/>
</dbReference>
<proteinExistence type="predicted"/>
<dbReference type="AlphaFoldDB" id="A0A439D0E0"/>
<dbReference type="SUPFAM" id="SSF50129">
    <property type="entry name" value="GroES-like"/>
    <property type="match status" value="1"/>
</dbReference>
<reference evidence="2 3" key="1">
    <citation type="submission" date="2018-12" db="EMBL/GenBank/DDBJ databases">
        <title>Draft genome sequence of Xylaria grammica IHI A82.</title>
        <authorList>
            <person name="Buettner E."/>
            <person name="Kellner H."/>
        </authorList>
    </citation>
    <scope>NUCLEOTIDE SEQUENCE [LARGE SCALE GENOMIC DNA]</scope>
    <source>
        <strain evidence="2 3">IHI A82</strain>
    </source>
</reference>
<dbReference type="Pfam" id="PF00107">
    <property type="entry name" value="ADH_zinc_N"/>
    <property type="match status" value="1"/>
</dbReference>
<keyword evidence="3" id="KW-1185">Reference proteome</keyword>
<dbReference type="InterPro" id="IPR051397">
    <property type="entry name" value="Zn-ADH-like_protein"/>
</dbReference>
<dbReference type="Gene3D" id="3.90.180.10">
    <property type="entry name" value="Medium-chain alcohol dehydrogenases, catalytic domain"/>
    <property type="match status" value="1"/>
</dbReference>
<evidence type="ECO:0000313" key="2">
    <source>
        <dbReference type="EMBL" id="RWA07868.1"/>
    </source>
</evidence>
<accession>A0A439D0E0</accession>
<dbReference type="InterPro" id="IPR013149">
    <property type="entry name" value="ADH-like_C"/>
</dbReference>
<dbReference type="Proteomes" id="UP000286045">
    <property type="component" value="Unassembled WGS sequence"/>
</dbReference>
<protein>
    <recommendedName>
        <fullName evidence="1">Alcohol dehydrogenase-like C-terminal domain-containing protein</fullName>
    </recommendedName>
</protein>
<evidence type="ECO:0000259" key="1">
    <source>
        <dbReference type="Pfam" id="PF00107"/>
    </source>
</evidence>
<dbReference type="EMBL" id="RYZI01000232">
    <property type="protein sequence ID" value="RWA07868.1"/>
    <property type="molecule type" value="Genomic_DNA"/>
</dbReference>
<comment type="caution">
    <text evidence="2">The sequence shown here is derived from an EMBL/GenBank/DDBJ whole genome shotgun (WGS) entry which is preliminary data.</text>
</comment>